<dbReference type="EMBL" id="JAAMPI010000001">
    <property type="protein sequence ID" value="KAF4638073.1"/>
    <property type="molecule type" value="Genomic_DNA"/>
</dbReference>
<evidence type="ECO:0000256" key="5">
    <source>
        <dbReference type="ARBA" id="ARBA00023136"/>
    </source>
</evidence>
<keyword evidence="3 7" id="KW-0732">Signal</keyword>
<dbReference type="PANTHER" id="PTHR24269:SF16">
    <property type="entry name" value="PROTEIN SLG1"/>
    <property type="match status" value="1"/>
</dbReference>
<evidence type="ECO:0000256" key="6">
    <source>
        <dbReference type="ARBA" id="ARBA00023180"/>
    </source>
</evidence>
<dbReference type="GO" id="GO:0005886">
    <property type="term" value="C:plasma membrane"/>
    <property type="evidence" value="ECO:0007669"/>
    <property type="project" value="TreeGrafter"/>
</dbReference>
<feature type="chain" id="PRO_5034409786" description="WSC domain-containing protein" evidence="7">
    <location>
        <begin position="26"/>
        <end position="199"/>
    </location>
</feature>
<evidence type="ECO:0000259" key="8">
    <source>
        <dbReference type="PROSITE" id="PS51212"/>
    </source>
</evidence>
<dbReference type="InterPro" id="IPR051836">
    <property type="entry name" value="Kremen_rcpt"/>
</dbReference>
<keyword evidence="10" id="KW-1185">Reference proteome</keyword>
<dbReference type="Proteomes" id="UP000566819">
    <property type="component" value="Unassembled WGS sequence"/>
</dbReference>
<reference evidence="9 10" key="1">
    <citation type="submission" date="2020-03" db="EMBL/GenBank/DDBJ databases">
        <title>Draft Genome Sequence of Cudoniella acicularis.</title>
        <authorList>
            <person name="Buettner E."/>
            <person name="Kellner H."/>
        </authorList>
    </citation>
    <scope>NUCLEOTIDE SEQUENCE [LARGE SCALE GENOMIC DNA]</scope>
    <source>
        <strain evidence="9 10">DSM 108380</strain>
    </source>
</reference>
<gene>
    <name evidence="9" type="ORF">G7Y89_g35</name>
</gene>
<comment type="caution">
    <text evidence="9">The sequence shown here is derived from an EMBL/GenBank/DDBJ whole genome shotgun (WGS) entry which is preliminary data.</text>
</comment>
<evidence type="ECO:0000313" key="9">
    <source>
        <dbReference type="EMBL" id="KAF4638073.1"/>
    </source>
</evidence>
<evidence type="ECO:0000256" key="3">
    <source>
        <dbReference type="ARBA" id="ARBA00022729"/>
    </source>
</evidence>
<keyword evidence="2" id="KW-0812">Transmembrane</keyword>
<accession>A0A8H4RYW4</accession>
<proteinExistence type="predicted"/>
<evidence type="ECO:0000256" key="4">
    <source>
        <dbReference type="ARBA" id="ARBA00022989"/>
    </source>
</evidence>
<keyword evidence="4" id="KW-1133">Transmembrane helix</keyword>
<evidence type="ECO:0000313" key="10">
    <source>
        <dbReference type="Proteomes" id="UP000566819"/>
    </source>
</evidence>
<dbReference type="OrthoDB" id="5985073at2759"/>
<protein>
    <recommendedName>
        <fullName evidence="8">WSC domain-containing protein</fullName>
    </recommendedName>
</protein>
<dbReference type="SMART" id="SM00321">
    <property type="entry name" value="WSC"/>
    <property type="match status" value="1"/>
</dbReference>
<evidence type="ECO:0000256" key="7">
    <source>
        <dbReference type="SAM" id="SignalP"/>
    </source>
</evidence>
<evidence type="ECO:0000256" key="1">
    <source>
        <dbReference type="ARBA" id="ARBA00004167"/>
    </source>
</evidence>
<feature type="domain" description="WSC" evidence="8">
    <location>
        <begin position="84"/>
        <end position="182"/>
    </location>
</feature>
<dbReference type="Pfam" id="PF01822">
    <property type="entry name" value="WSC"/>
    <property type="match status" value="1"/>
</dbReference>
<organism evidence="9 10">
    <name type="scientific">Cudoniella acicularis</name>
    <dbReference type="NCBI Taxonomy" id="354080"/>
    <lineage>
        <taxon>Eukaryota</taxon>
        <taxon>Fungi</taxon>
        <taxon>Dikarya</taxon>
        <taxon>Ascomycota</taxon>
        <taxon>Pezizomycotina</taxon>
        <taxon>Leotiomycetes</taxon>
        <taxon>Helotiales</taxon>
        <taxon>Tricladiaceae</taxon>
        <taxon>Cudoniella</taxon>
    </lineage>
</organism>
<keyword evidence="6" id="KW-0325">Glycoprotein</keyword>
<feature type="signal peptide" evidence="7">
    <location>
        <begin position="1"/>
        <end position="25"/>
    </location>
</feature>
<comment type="subcellular location">
    <subcellularLocation>
        <location evidence="1">Membrane</location>
        <topology evidence="1">Single-pass membrane protein</topology>
    </subcellularLocation>
</comment>
<dbReference type="PANTHER" id="PTHR24269">
    <property type="entry name" value="KREMEN PROTEIN"/>
    <property type="match status" value="1"/>
</dbReference>
<name>A0A8H4RYW4_9HELO</name>
<dbReference type="AlphaFoldDB" id="A0A8H4RYW4"/>
<dbReference type="PROSITE" id="PS51212">
    <property type="entry name" value="WSC"/>
    <property type="match status" value="1"/>
</dbReference>
<keyword evidence="5" id="KW-0472">Membrane</keyword>
<dbReference type="InterPro" id="IPR002889">
    <property type="entry name" value="WSC_carb-bd"/>
</dbReference>
<evidence type="ECO:0000256" key="2">
    <source>
        <dbReference type="ARBA" id="ARBA00022692"/>
    </source>
</evidence>
<sequence length="199" mass="21053">MAPMLFKIVLGGLILLLTGPNLAQGRVVVQKRDLEVPTGIPTPWAYVGCWIDKDPTLDGSTLDRPDGMTNENGIELEVNPGPGLWSFVGCYTEGTTSRALETNVDTLGGGDAMTVEVCTSACLDAGYDLAGLEFDQECWCGNSIQNGAAPAPDGLAQCNMLCKGNSTEYCGGGGYLQVYDYNNQVTVTPYFSTTISSSV</sequence>